<dbReference type="AlphaFoldDB" id="A0A2S4JNA8"/>
<feature type="domain" description="Response regulatory" evidence="3">
    <location>
        <begin position="7"/>
        <end position="122"/>
    </location>
</feature>
<dbReference type="Gene3D" id="3.40.50.2300">
    <property type="match status" value="1"/>
</dbReference>
<dbReference type="EMBL" id="LPWH01000070">
    <property type="protein sequence ID" value="POR01014.1"/>
    <property type="molecule type" value="Genomic_DNA"/>
</dbReference>
<evidence type="ECO:0000313" key="5">
    <source>
        <dbReference type="Proteomes" id="UP000237350"/>
    </source>
</evidence>
<evidence type="ECO:0000259" key="3">
    <source>
        <dbReference type="PROSITE" id="PS50110"/>
    </source>
</evidence>
<comment type="caution">
    <text evidence="4">The sequence shown here is derived from an EMBL/GenBank/DDBJ whole genome shotgun (WGS) entry which is preliminary data.</text>
</comment>
<accession>A0A2S4JNA8</accession>
<sequence>MAEKALAVLIVEDEVFIALHLAMELEEAGHRVVDRVASGEAALRCLQARPVDLVVMDIGLAGPLDGVQTAGQIREFSRVPIVFMTGYADRLHQEALVAVDPLGCLVKPAGVAELEPLIQAIEPSPSGGPVPDPSGDFS</sequence>
<feature type="modified residue" description="4-aspartylphosphate" evidence="2">
    <location>
        <position position="57"/>
    </location>
</feature>
<protein>
    <recommendedName>
        <fullName evidence="3">Response regulatory domain-containing protein</fullName>
    </recommendedName>
</protein>
<reference evidence="5" key="1">
    <citation type="submission" date="2015-12" db="EMBL/GenBank/DDBJ databases">
        <authorList>
            <person name="Lodha T.D."/>
            <person name="Chintalapati S."/>
            <person name="Chintalapati V.R."/>
            <person name="Sravanthi T."/>
        </authorList>
    </citation>
    <scope>NUCLEOTIDE SEQUENCE [LARGE SCALE GENOMIC DNA]</scope>
    <source>
        <strain evidence="5">JC133</strain>
    </source>
</reference>
<gene>
    <name evidence="4" type="ORF">AU468_09110</name>
</gene>
<dbReference type="InterPro" id="IPR001789">
    <property type="entry name" value="Sig_transdc_resp-reg_receiver"/>
</dbReference>
<dbReference type="PANTHER" id="PTHR44591">
    <property type="entry name" value="STRESS RESPONSE REGULATOR PROTEIN 1"/>
    <property type="match status" value="1"/>
</dbReference>
<dbReference type="RefSeq" id="WP_103680443.1">
    <property type="nucleotide sequence ID" value="NZ_LPWH01000070.1"/>
</dbReference>
<keyword evidence="1 2" id="KW-0597">Phosphoprotein</keyword>
<dbReference type="PANTHER" id="PTHR44591:SF21">
    <property type="entry name" value="TWO-COMPONENT RESPONSE REGULATOR"/>
    <property type="match status" value="1"/>
</dbReference>
<evidence type="ECO:0000256" key="2">
    <source>
        <dbReference type="PROSITE-ProRule" id="PRU00169"/>
    </source>
</evidence>
<dbReference type="InterPro" id="IPR050595">
    <property type="entry name" value="Bact_response_regulator"/>
</dbReference>
<dbReference type="Proteomes" id="UP000237350">
    <property type="component" value="Unassembled WGS sequence"/>
</dbReference>
<keyword evidence="5" id="KW-1185">Reference proteome</keyword>
<dbReference type="InterPro" id="IPR011006">
    <property type="entry name" value="CheY-like_superfamily"/>
</dbReference>
<dbReference type="SMART" id="SM00448">
    <property type="entry name" value="REC"/>
    <property type="match status" value="1"/>
</dbReference>
<organism evidence="4 5">
    <name type="scientific">Alkalispirochaeta sphaeroplastigenens</name>
    <dbReference type="NCBI Taxonomy" id="1187066"/>
    <lineage>
        <taxon>Bacteria</taxon>
        <taxon>Pseudomonadati</taxon>
        <taxon>Spirochaetota</taxon>
        <taxon>Spirochaetia</taxon>
        <taxon>Spirochaetales</taxon>
        <taxon>Spirochaetaceae</taxon>
        <taxon>Alkalispirochaeta</taxon>
    </lineage>
</organism>
<dbReference type="OrthoDB" id="5343928at2"/>
<evidence type="ECO:0000256" key="1">
    <source>
        <dbReference type="ARBA" id="ARBA00022553"/>
    </source>
</evidence>
<dbReference type="SUPFAM" id="SSF52172">
    <property type="entry name" value="CheY-like"/>
    <property type="match status" value="1"/>
</dbReference>
<name>A0A2S4JNA8_9SPIO</name>
<dbReference type="Pfam" id="PF00072">
    <property type="entry name" value="Response_reg"/>
    <property type="match status" value="1"/>
</dbReference>
<dbReference type="GO" id="GO:0000160">
    <property type="term" value="P:phosphorelay signal transduction system"/>
    <property type="evidence" value="ECO:0007669"/>
    <property type="project" value="InterPro"/>
</dbReference>
<dbReference type="PROSITE" id="PS50110">
    <property type="entry name" value="RESPONSE_REGULATORY"/>
    <property type="match status" value="1"/>
</dbReference>
<evidence type="ECO:0000313" key="4">
    <source>
        <dbReference type="EMBL" id="POR01014.1"/>
    </source>
</evidence>
<proteinExistence type="predicted"/>